<keyword evidence="1" id="KW-0812">Transmembrane</keyword>
<name>A0AAW4U2J6_9FIRM</name>
<evidence type="ECO:0000313" key="3">
    <source>
        <dbReference type="Proteomes" id="UP001198190"/>
    </source>
</evidence>
<dbReference type="AlphaFoldDB" id="A0AAW4U2J6"/>
<dbReference type="EMBL" id="JAJCGD010000023">
    <property type="protein sequence ID" value="MCB6828739.1"/>
    <property type="molecule type" value="Genomic_DNA"/>
</dbReference>
<dbReference type="Proteomes" id="UP001198190">
    <property type="component" value="Unassembled WGS sequence"/>
</dbReference>
<organism evidence="2 3">
    <name type="scientific">Megamonas funiformis</name>
    <dbReference type="NCBI Taxonomy" id="437897"/>
    <lineage>
        <taxon>Bacteria</taxon>
        <taxon>Bacillati</taxon>
        <taxon>Bacillota</taxon>
        <taxon>Negativicutes</taxon>
        <taxon>Selenomonadales</taxon>
        <taxon>Selenomonadaceae</taxon>
        <taxon>Megamonas</taxon>
    </lineage>
</organism>
<proteinExistence type="predicted"/>
<protein>
    <submittedName>
        <fullName evidence="2">Uncharacterized protein</fullName>
    </submittedName>
</protein>
<evidence type="ECO:0000313" key="2">
    <source>
        <dbReference type="EMBL" id="MCB6828739.1"/>
    </source>
</evidence>
<comment type="caution">
    <text evidence="2">The sequence shown here is derived from an EMBL/GenBank/DDBJ whole genome shotgun (WGS) entry which is preliminary data.</text>
</comment>
<accession>A0AAW4U2J6</accession>
<keyword evidence="1" id="KW-0472">Membrane</keyword>
<reference evidence="2" key="1">
    <citation type="submission" date="2021-10" db="EMBL/GenBank/DDBJ databases">
        <title>Collection of gut derived symbiotic bacterial strains cultured from healthy donors.</title>
        <authorList>
            <person name="Lin H."/>
            <person name="Littmann E."/>
            <person name="Claire K."/>
            <person name="Pamer E."/>
        </authorList>
    </citation>
    <scope>NUCLEOTIDE SEQUENCE</scope>
    <source>
        <strain evidence="2">MSK.7.16</strain>
    </source>
</reference>
<gene>
    <name evidence="2" type="ORF">LIY65_08520</name>
</gene>
<evidence type="ECO:0000256" key="1">
    <source>
        <dbReference type="SAM" id="Phobius"/>
    </source>
</evidence>
<feature type="transmembrane region" description="Helical" evidence="1">
    <location>
        <begin position="6"/>
        <end position="24"/>
    </location>
</feature>
<sequence>MMDIKIFNLFLLVMIIILVIICLYKKYKDYKLRKKILHILNIIDMFLIKYADEHITDGIKIYPNKLNNIKDKLISEGIDFYKDFCICKNIVIVYKHIPITQSNKITKYLLSIIDTNYKIYYSKNSIIDEDEVIKTINENDVRYLKNYDIKINYYFFMSLCLIFNLILICLDIIIIFYIDYLDVINIFNLFNLISINIILFYISFKYRITLNTKLYKFIMNNF</sequence>
<dbReference type="RefSeq" id="WP_193525931.1">
    <property type="nucleotide sequence ID" value="NZ_CAUBDY010000020.1"/>
</dbReference>
<feature type="transmembrane region" description="Helical" evidence="1">
    <location>
        <begin position="184"/>
        <end position="204"/>
    </location>
</feature>
<feature type="transmembrane region" description="Helical" evidence="1">
    <location>
        <begin position="153"/>
        <end position="178"/>
    </location>
</feature>
<keyword evidence="1" id="KW-1133">Transmembrane helix</keyword>